<dbReference type="STRING" id="1220188.A0A4S3J078"/>
<sequence length="169" mass="18512">MLAAYSTNTRPRQGKGAPLVHSKSSLSTEIYKTAAVNNNNSYNSKGFEFGGSLGTLALIIGLPLLIYYMRVPLSLGLADLLDILRFRGRLLRPPAGFHWLRQAHRSAFASFYVMIVVMAALYITEYFPIYTLPDEFGPIMPVAIVSGVLTSVYAYGSAWACGAQHRTTG</sequence>
<keyword evidence="2" id="KW-1133">Transmembrane helix</keyword>
<dbReference type="Proteomes" id="UP000308092">
    <property type="component" value="Unassembled WGS sequence"/>
</dbReference>
<evidence type="ECO:0000256" key="1">
    <source>
        <dbReference type="SAM" id="MobiDB-lite"/>
    </source>
</evidence>
<comment type="caution">
    <text evidence="3">The sequence shown here is derived from an EMBL/GenBank/DDBJ whole genome shotgun (WGS) entry which is preliminary data.</text>
</comment>
<organism evidence="3 4">
    <name type="scientific">Aspergillus tanneri</name>
    <dbReference type="NCBI Taxonomy" id="1220188"/>
    <lineage>
        <taxon>Eukaryota</taxon>
        <taxon>Fungi</taxon>
        <taxon>Dikarya</taxon>
        <taxon>Ascomycota</taxon>
        <taxon>Pezizomycotina</taxon>
        <taxon>Eurotiomycetes</taxon>
        <taxon>Eurotiomycetidae</taxon>
        <taxon>Eurotiales</taxon>
        <taxon>Aspergillaceae</taxon>
        <taxon>Aspergillus</taxon>
        <taxon>Aspergillus subgen. Circumdati</taxon>
    </lineage>
</organism>
<keyword evidence="2" id="KW-0812">Transmembrane</keyword>
<feature type="transmembrane region" description="Helical" evidence="2">
    <location>
        <begin position="136"/>
        <end position="156"/>
    </location>
</feature>
<accession>A0A4S3J078</accession>
<dbReference type="EMBL" id="SOSA01000936">
    <property type="protein sequence ID" value="THC88109.1"/>
    <property type="molecule type" value="Genomic_DNA"/>
</dbReference>
<dbReference type="VEuPathDB" id="FungiDB:EYZ11_012448"/>
<feature type="region of interest" description="Disordered" evidence="1">
    <location>
        <begin position="1"/>
        <end position="20"/>
    </location>
</feature>
<gene>
    <name evidence="3" type="ORF">EYZ11_012448</name>
</gene>
<reference evidence="3 4" key="1">
    <citation type="submission" date="2019-03" db="EMBL/GenBank/DDBJ databases">
        <title>The genome sequence of a newly discovered highly antifungal drug resistant Aspergillus species, Aspergillus tanneri NIH 1004.</title>
        <authorList>
            <person name="Mounaud S."/>
            <person name="Singh I."/>
            <person name="Joardar V."/>
            <person name="Pakala S."/>
            <person name="Pakala S."/>
            <person name="Venepally P."/>
            <person name="Hoover J."/>
            <person name="Nierman W."/>
            <person name="Chung J."/>
            <person name="Losada L."/>
        </authorList>
    </citation>
    <scope>NUCLEOTIDE SEQUENCE [LARGE SCALE GENOMIC DNA]</scope>
    <source>
        <strain evidence="3 4">NIH1004</strain>
    </source>
</reference>
<name>A0A4S3J078_9EURO</name>
<feature type="compositionally biased region" description="Polar residues" evidence="1">
    <location>
        <begin position="1"/>
        <end position="11"/>
    </location>
</feature>
<keyword evidence="4" id="KW-1185">Reference proteome</keyword>
<feature type="transmembrane region" description="Helical" evidence="2">
    <location>
        <begin position="107"/>
        <end position="124"/>
    </location>
</feature>
<evidence type="ECO:0000313" key="3">
    <source>
        <dbReference type="EMBL" id="THC88109.1"/>
    </source>
</evidence>
<evidence type="ECO:0000256" key="2">
    <source>
        <dbReference type="SAM" id="Phobius"/>
    </source>
</evidence>
<keyword evidence="2" id="KW-0472">Membrane</keyword>
<protein>
    <submittedName>
        <fullName evidence="3">Uncharacterized protein</fullName>
    </submittedName>
</protein>
<proteinExistence type="predicted"/>
<evidence type="ECO:0000313" key="4">
    <source>
        <dbReference type="Proteomes" id="UP000308092"/>
    </source>
</evidence>
<dbReference type="AlphaFoldDB" id="A0A4S3J078"/>
<feature type="transmembrane region" description="Helical" evidence="2">
    <location>
        <begin position="49"/>
        <end position="68"/>
    </location>
</feature>